<organism evidence="2 3">
    <name type="scientific">Clostridium bovifaecis</name>
    <dbReference type="NCBI Taxonomy" id="2184719"/>
    <lineage>
        <taxon>Bacteria</taxon>
        <taxon>Bacillati</taxon>
        <taxon>Bacillota</taxon>
        <taxon>Clostridia</taxon>
        <taxon>Eubacteriales</taxon>
        <taxon>Clostridiaceae</taxon>
        <taxon>Clostridium</taxon>
    </lineage>
</organism>
<dbReference type="Proteomes" id="UP000422764">
    <property type="component" value="Chromosome"/>
</dbReference>
<protein>
    <submittedName>
        <fullName evidence="2">DUF975 family protein</fullName>
    </submittedName>
</protein>
<feature type="transmembrane region" description="Helical" evidence="1">
    <location>
        <begin position="21"/>
        <end position="43"/>
    </location>
</feature>
<name>A0A6I6F022_9CLOT</name>
<accession>A0A6I6F022</accession>
<proteinExistence type="predicted"/>
<keyword evidence="1" id="KW-0812">Transmembrane</keyword>
<feature type="transmembrane region" description="Helical" evidence="1">
    <location>
        <begin position="233"/>
        <end position="257"/>
    </location>
</feature>
<dbReference type="EMBL" id="CP046522">
    <property type="protein sequence ID" value="QGU94107.1"/>
    <property type="molecule type" value="Genomic_DNA"/>
</dbReference>
<dbReference type="InterPro" id="IPR010380">
    <property type="entry name" value="DUF975"/>
</dbReference>
<sequence>MMEYKNIAQLKSEGLQSLKGKWGIAILVCLIAGIITGGFSISARISTVSDIFNEGFFSNLNNIESLAEETVGSTILLRLSTLVNLLIGGSISYGLNRFFLNLTRNENPQVENLFSGFKYFGKNFLIQLIIGIFSALWALLVYIPVIIISVIILVVSFSSYPNLTELEQLPWTIGAGAIGLIVVLVIICSIIVSIIVLRYALAYYIYNDNKDAGVMDCINHSKEMMKGNKGRMFLLNLSYIGWHILSLLTLGIGYVWLRPYIFATTASFYNNLKQKLEPEDRKAVESTEWKEI</sequence>
<evidence type="ECO:0000313" key="2">
    <source>
        <dbReference type="EMBL" id="QGU94107.1"/>
    </source>
</evidence>
<gene>
    <name evidence="2" type="ORF">GOM49_02200</name>
</gene>
<dbReference type="AlphaFoldDB" id="A0A6I6F022"/>
<feature type="transmembrane region" description="Helical" evidence="1">
    <location>
        <begin position="177"/>
        <end position="201"/>
    </location>
</feature>
<feature type="transmembrane region" description="Helical" evidence="1">
    <location>
        <begin position="75"/>
        <end position="95"/>
    </location>
</feature>
<feature type="transmembrane region" description="Helical" evidence="1">
    <location>
        <begin position="124"/>
        <end position="157"/>
    </location>
</feature>
<evidence type="ECO:0000313" key="3">
    <source>
        <dbReference type="Proteomes" id="UP000422764"/>
    </source>
</evidence>
<keyword evidence="1" id="KW-1133">Transmembrane helix</keyword>
<dbReference type="Pfam" id="PF06161">
    <property type="entry name" value="DUF975"/>
    <property type="match status" value="1"/>
</dbReference>
<keyword evidence="1" id="KW-0472">Membrane</keyword>
<keyword evidence="3" id="KW-1185">Reference proteome</keyword>
<evidence type="ECO:0000256" key="1">
    <source>
        <dbReference type="SAM" id="Phobius"/>
    </source>
</evidence>
<reference evidence="2 3" key="1">
    <citation type="submission" date="2019-12" db="EMBL/GenBank/DDBJ databases">
        <title>Genome sequenceing of Clostridium bovifaecis.</title>
        <authorList>
            <person name="Yao Y."/>
        </authorList>
    </citation>
    <scope>NUCLEOTIDE SEQUENCE [LARGE SCALE GENOMIC DNA]</scope>
    <source>
        <strain evidence="2 3">BXX</strain>
    </source>
</reference>
<dbReference type="PANTHER" id="PTHR40076">
    <property type="entry name" value="MEMBRANE PROTEIN-RELATED"/>
    <property type="match status" value="1"/>
</dbReference>
<dbReference type="PANTHER" id="PTHR40076:SF1">
    <property type="entry name" value="MEMBRANE PROTEIN"/>
    <property type="match status" value="1"/>
</dbReference>